<evidence type="ECO:0000256" key="8">
    <source>
        <dbReference type="ARBA" id="ARBA00022989"/>
    </source>
</evidence>
<dbReference type="Pfam" id="PF13855">
    <property type="entry name" value="LRR_8"/>
    <property type="match status" value="1"/>
</dbReference>
<dbReference type="GO" id="GO:0005524">
    <property type="term" value="F:ATP binding"/>
    <property type="evidence" value="ECO:0007669"/>
    <property type="project" value="UniProtKB-KW"/>
</dbReference>
<dbReference type="InterPro" id="IPR013210">
    <property type="entry name" value="LRR_N_plant-typ"/>
</dbReference>
<feature type="region of interest" description="Disordered" evidence="12">
    <location>
        <begin position="354"/>
        <end position="419"/>
    </location>
</feature>
<dbReference type="EMBL" id="JAEFBJ010000008">
    <property type="protein sequence ID" value="KAG7584586.1"/>
    <property type="molecule type" value="Genomic_DNA"/>
</dbReference>
<dbReference type="OrthoDB" id="676979at2759"/>
<evidence type="ECO:0000256" key="10">
    <source>
        <dbReference type="ARBA" id="ARBA00023170"/>
    </source>
</evidence>
<evidence type="ECO:0000256" key="14">
    <source>
        <dbReference type="SAM" id="SignalP"/>
    </source>
</evidence>
<dbReference type="Proteomes" id="UP000694251">
    <property type="component" value="Chromosome 8"/>
</dbReference>
<evidence type="ECO:0000256" key="4">
    <source>
        <dbReference type="ARBA" id="ARBA00022729"/>
    </source>
</evidence>
<comment type="caution">
    <text evidence="16">The sequence shown here is derived from an EMBL/GenBank/DDBJ whole genome shotgun (WGS) entry which is preliminary data.</text>
</comment>
<dbReference type="InterPro" id="IPR001245">
    <property type="entry name" value="Ser-Thr/Tyr_kinase_cat_dom"/>
</dbReference>
<keyword evidence="6" id="KW-0547">Nucleotide-binding</keyword>
<keyword evidence="17" id="KW-1185">Reference proteome</keyword>
<evidence type="ECO:0000256" key="12">
    <source>
        <dbReference type="SAM" id="MobiDB-lite"/>
    </source>
</evidence>
<organism evidence="16 17">
    <name type="scientific">Arabidopsis suecica</name>
    <name type="common">Swedish thale-cress</name>
    <name type="synonym">Cardaminopsis suecica</name>
    <dbReference type="NCBI Taxonomy" id="45249"/>
    <lineage>
        <taxon>Eukaryota</taxon>
        <taxon>Viridiplantae</taxon>
        <taxon>Streptophyta</taxon>
        <taxon>Embryophyta</taxon>
        <taxon>Tracheophyta</taxon>
        <taxon>Spermatophyta</taxon>
        <taxon>Magnoliopsida</taxon>
        <taxon>eudicotyledons</taxon>
        <taxon>Gunneridae</taxon>
        <taxon>Pentapetalae</taxon>
        <taxon>rosids</taxon>
        <taxon>malvids</taxon>
        <taxon>Brassicales</taxon>
        <taxon>Brassicaceae</taxon>
        <taxon>Camelineae</taxon>
        <taxon>Arabidopsis</taxon>
    </lineage>
</organism>
<dbReference type="InterPro" id="IPR000719">
    <property type="entry name" value="Prot_kinase_dom"/>
</dbReference>
<dbReference type="PANTHER" id="PTHR48056">
    <property type="entry name" value="LRR RECEPTOR-LIKE SERINE/THREONINE-PROTEIN KINASE-RELATED"/>
    <property type="match status" value="1"/>
</dbReference>
<dbReference type="FunFam" id="3.80.10.10:FF:000062">
    <property type="entry name" value="protein STRUBBELIG-RECEPTOR FAMILY 3"/>
    <property type="match status" value="1"/>
</dbReference>
<feature type="chain" id="PRO_5035943134" evidence="14">
    <location>
        <begin position="29"/>
        <end position="647"/>
    </location>
</feature>
<keyword evidence="11" id="KW-0325">Glycoprotein</keyword>
<keyword evidence="9 13" id="KW-0472">Membrane</keyword>
<feature type="region of interest" description="Disordered" evidence="12">
    <location>
        <begin position="250"/>
        <end position="304"/>
    </location>
</feature>
<dbReference type="InterPro" id="IPR001611">
    <property type="entry name" value="Leu-rich_rpt"/>
</dbReference>
<evidence type="ECO:0000256" key="7">
    <source>
        <dbReference type="ARBA" id="ARBA00022840"/>
    </source>
</evidence>
<name>A0A8T2BF20_ARASU</name>
<feature type="transmembrane region" description="Helical" evidence="13">
    <location>
        <begin position="311"/>
        <end position="333"/>
    </location>
</feature>
<evidence type="ECO:0000259" key="15">
    <source>
        <dbReference type="PROSITE" id="PS50011"/>
    </source>
</evidence>
<keyword evidence="3 13" id="KW-0812">Transmembrane</keyword>
<evidence type="ECO:0000256" key="5">
    <source>
        <dbReference type="ARBA" id="ARBA00022737"/>
    </source>
</evidence>
<dbReference type="PANTHER" id="PTHR48056:SF81">
    <property type="entry name" value="RECEPTOR PROTEIN-TYROSINE KINASE CEPR1"/>
    <property type="match status" value="1"/>
</dbReference>
<gene>
    <name evidence="16" type="ORF">ISN44_As08g040270</name>
</gene>
<keyword evidence="7" id="KW-0067">ATP-binding</keyword>
<evidence type="ECO:0000256" key="2">
    <source>
        <dbReference type="ARBA" id="ARBA00022614"/>
    </source>
</evidence>
<evidence type="ECO:0000256" key="9">
    <source>
        <dbReference type="ARBA" id="ARBA00023136"/>
    </source>
</evidence>
<evidence type="ECO:0000313" key="16">
    <source>
        <dbReference type="EMBL" id="KAG7584586.1"/>
    </source>
</evidence>
<keyword evidence="2" id="KW-0433">Leucine-rich repeat</keyword>
<sequence length="647" mass="70501">MRSGRDNNVCFLGFLVFFLISYLSLSLALTNPDDVAAINSLFLALESPLLPGWVASGGDPCGESWQGVLCNASQVETIILISANLGGELGVGLNMFTSLKAMDFSNNHIGGSIPSTLPDSLQNLFLSGNKFTGTIPESLSSLKSLSVMSLNNNLLSGKIPDVFQDLGLMINLDLSSNNLSGPLPPSMQNLSTLTSLLLQNNHLSGELDVLQDLPLKDLNVENNLFNGPIPEKLLGIPNFIKGGNLFNVTIAPSPSPETPPSPTSPKRPFFGPPSTNASTGHGQAHVRSPPSDHPSRPTPQGEKDSLTSNRIIWISILGAFSFLVLALVCLLWGRKCLRRREDSEQLSKPYLTSEYGRARESSRSNASMLPPSDTFNKDKEAKPKERIGGASKLQSEAERSVGRESKQESHEIDMNGNAMDLMYPSSIPPIKRVIAKATVPAEASLKKPSSKSHGPLTSVKHFTVAYLQQHTNSFSQENLIGTGMLGSVYRAEFPGGKLLAVRKLDKKSSNHTEEGKFVELVNNIDRIRHANIVQLVGFCSEHSQRLLIHEYCRNGTLHDLLHTDDRLMIKLSWNIRVRMALEAAKALEYLHEICDPPSIHRNFKSANILLDDDLRVHVSDCGLASLISSGAVSQVSKNHEKSDLLVS</sequence>
<feature type="compositionally biased region" description="Basic and acidic residues" evidence="12">
    <location>
        <begin position="375"/>
        <end position="387"/>
    </location>
</feature>
<evidence type="ECO:0000256" key="3">
    <source>
        <dbReference type="ARBA" id="ARBA00022692"/>
    </source>
</evidence>
<evidence type="ECO:0000256" key="1">
    <source>
        <dbReference type="ARBA" id="ARBA00004370"/>
    </source>
</evidence>
<dbReference type="Pfam" id="PF00560">
    <property type="entry name" value="LRR_1"/>
    <property type="match status" value="1"/>
</dbReference>
<dbReference type="GO" id="GO:0004672">
    <property type="term" value="F:protein kinase activity"/>
    <property type="evidence" value="ECO:0007669"/>
    <property type="project" value="InterPro"/>
</dbReference>
<dbReference type="Pfam" id="PF07714">
    <property type="entry name" value="PK_Tyr_Ser-Thr"/>
    <property type="match status" value="1"/>
</dbReference>
<feature type="signal peptide" evidence="14">
    <location>
        <begin position="1"/>
        <end position="28"/>
    </location>
</feature>
<accession>A0A8T2BF20</accession>
<proteinExistence type="predicted"/>
<dbReference type="GO" id="GO:0016020">
    <property type="term" value="C:membrane"/>
    <property type="evidence" value="ECO:0007669"/>
    <property type="project" value="UniProtKB-SubCell"/>
</dbReference>
<keyword evidence="4 14" id="KW-0732">Signal</keyword>
<keyword evidence="5" id="KW-0677">Repeat</keyword>
<dbReference type="PROSITE" id="PS50011">
    <property type="entry name" value="PROTEIN_KINASE_DOM"/>
    <property type="match status" value="1"/>
</dbReference>
<dbReference type="InterPro" id="IPR050647">
    <property type="entry name" value="Plant_LRR-RLKs"/>
</dbReference>
<feature type="compositionally biased region" description="Pro residues" evidence="12">
    <location>
        <begin position="253"/>
        <end position="265"/>
    </location>
</feature>
<evidence type="ECO:0000313" key="17">
    <source>
        <dbReference type="Proteomes" id="UP000694251"/>
    </source>
</evidence>
<feature type="compositionally biased region" description="Basic and acidic residues" evidence="12">
    <location>
        <begin position="395"/>
        <end position="413"/>
    </location>
</feature>
<dbReference type="FunFam" id="3.30.200.20:FF:000125">
    <property type="entry name" value="Protein STRUBBELIG-RECEPTOR FAMILY 8"/>
    <property type="match status" value="1"/>
</dbReference>
<evidence type="ECO:0000256" key="11">
    <source>
        <dbReference type="ARBA" id="ARBA00023180"/>
    </source>
</evidence>
<comment type="subcellular location">
    <subcellularLocation>
        <location evidence="1">Membrane</location>
    </subcellularLocation>
</comment>
<protein>
    <submittedName>
        <fullName evidence="16">Leucine-rich repeat</fullName>
    </submittedName>
</protein>
<reference evidence="16 17" key="1">
    <citation type="submission" date="2020-12" db="EMBL/GenBank/DDBJ databases">
        <title>Concerted genomic and epigenomic changes stabilize Arabidopsis allopolyploids.</title>
        <authorList>
            <person name="Chen Z."/>
        </authorList>
    </citation>
    <scope>NUCLEOTIDE SEQUENCE [LARGE SCALE GENOMIC DNA]</scope>
    <source>
        <strain evidence="16">As9502</strain>
        <tissue evidence="16">Leaf</tissue>
    </source>
</reference>
<evidence type="ECO:0000256" key="13">
    <source>
        <dbReference type="SAM" id="Phobius"/>
    </source>
</evidence>
<dbReference type="Pfam" id="PF08263">
    <property type="entry name" value="LRRNT_2"/>
    <property type="match status" value="1"/>
</dbReference>
<feature type="domain" description="Protein kinase" evidence="15">
    <location>
        <begin position="474"/>
        <end position="647"/>
    </location>
</feature>
<evidence type="ECO:0000256" key="6">
    <source>
        <dbReference type="ARBA" id="ARBA00022741"/>
    </source>
</evidence>
<keyword evidence="8 13" id="KW-1133">Transmembrane helix</keyword>
<keyword evidence="10" id="KW-0675">Receptor</keyword>
<dbReference type="AlphaFoldDB" id="A0A8T2BF20"/>